<keyword evidence="4" id="KW-1185">Reference proteome</keyword>
<dbReference type="EMBL" id="BONF01000039">
    <property type="protein sequence ID" value="GIF84668.1"/>
    <property type="molecule type" value="Genomic_DNA"/>
</dbReference>
<evidence type="ECO:0000259" key="2">
    <source>
        <dbReference type="Pfam" id="PF19803"/>
    </source>
</evidence>
<reference evidence="3 4" key="1">
    <citation type="submission" date="2021-01" db="EMBL/GenBank/DDBJ databases">
        <title>Whole genome shotgun sequence of Catellatospora bangladeshensis NBRC 107357.</title>
        <authorList>
            <person name="Komaki H."/>
            <person name="Tamura T."/>
        </authorList>
    </citation>
    <scope>NUCLEOTIDE SEQUENCE [LARGE SCALE GENOMIC DNA]</scope>
    <source>
        <strain evidence="3 4">NBRC 107357</strain>
    </source>
</reference>
<keyword evidence="1" id="KW-1133">Transmembrane helix</keyword>
<protein>
    <recommendedName>
        <fullName evidence="2">DUF6286 domain-containing protein</fullName>
    </recommendedName>
</protein>
<dbReference type="Pfam" id="PF19803">
    <property type="entry name" value="DUF6286"/>
    <property type="match status" value="1"/>
</dbReference>
<gene>
    <name evidence="3" type="ORF">Cba03nite_60170</name>
</gene>
<keyword evidence="1" id="KW-0812">Transmembrane</keyword>
<name>A0A8J3JQ46_9ACTN</name>
<dbReference type="RefSeq" id="WP_203753283.1">
    <property type="nucleotide sequence ID" value="NZ_BONF01000039.1"/>
</dbReference>
<feature type="domain" description="DUF6286" evidence="2">
    <location>
        <begin position="68"/>
        <end position="172"/>
    </location>
</feature>
<organism evidence="3 4">
    <name type="scientific">Catellatospora bangladeshensis</name>
    <dbReference type="NCBI Taxonomy" id="310355"/>
    <lineage>
        <taxon>Bacteria</taxon>
        <taxon>Bacillati</taxon>
        <taxon>Actinomycetota</taxon>
        <taxon>Actinomycetes</taxon>
        <taxon>Micromonosporales</taxon>
        <taxon>Micromonosporaceae</taxon>
        <taxon>Catellatospora</taxon>
    </lineage>
</organism>
<sequence length="176" mass="18720">MRRLINRLLALALSLALIALAGVVIVEVVAALLGKGPVLLDWPAAARWAQDNTWGNPRVLAASLILLAAGLALVLGQLWPAATRRLRVDSSDPATDMAVTRRTVAADVTAAVRDVDGVIPQKVKVGRSRIAVRAATSAGGDQAALADQVRAAVTGRLERLHLRRPPRLALRMSRRT</sequence>
<dbReference type="InterPro" id="IPR046253">
    <property type="entry name" value="DUF6286"/>
</dbReference>
<accession>A0A8J3JQ46</accession>
<evidence type="ECO:0000256" key="1">
    <source>
        <dbReference type="SAM" id="Phobius"/>
    </source>
</evidence>
<proteinExistence type="predicted"/>
<evidence type="ECO:0000313" key="4">
    <source>
        <dbReference type="Proteomes" id="UP000601223"/>
    </source>
</evidence>
<comment type="caution">
    <text evidence="3">The sequence shown here is derived from an EMBL/GenBank/DDBJ whole genome shotgun (WGS) entry which is preliminary data.</text>
</comment>
<dbReference type="Proteomes" id="UP000601223">
    <property type="component" value="Unassembled WGS sequence"/>
</dbReference>
<dbReference type="AlphaFoldDB" id="A0A8J3JQ46"/>
<feature type="transmembrane region" description="Helical" evidence="1">
    <location>
        <begin position="58"/>
        <end position="79"/>
    </location>
</feature>
<evidence type="ECO:0000313" key="3">
    <source>
        <dbReference type="EMBL" id="GIF84668.1"/>
    </source>
</evidence>
<keyword evidence="1" id="KW-0472">Membrane</keyword>